<feature type="transmembrane region" description="Helical" evidence="7">
    <location>
        <begin position="27"/>
        <end position="47"/>
    </location>
</feature>
<evidence type="ECO:0000259" key="8">
    <source>
        <dbReference type="PROSITE" id="PS50850"/>
    </source>
</evidence>
<dbReference type="InterPro" id="IPR036259">
    <property type="entry name" value="MFS_trans_sf"/>
</dbReference>
<dbReference type="PROSITE" id="PS00217">
    <property type="entry name" value="SUGAR_TRANSPORT_2"/>
    <property type="match status" value="1"/>
</dbReference>
<dbReference type="GO" id="GO:0005886">
    <property type="term" value="C:plasma membrane"/>
    <property type="evidence" value="ECO:0007669"/>
    <property type="project" value="UniProtKB-SubCell"/>
</dbReference>
<keyword evidence="3" id="KW-1003">Cell membrane</keyword>
<evidence type="ECO:0000256" key="7">
    <source>
        <dbReference type="SAM" id="Phobius"/>
    </source>
</evidence>
<protein>
    <submittedName>
        <fullName evidence="9">MHS family MFS transporter</fullName>
    </submittedName>
</protein>
<dbReference type="OrthoDB" id="9783227at2"/>
<dbReference type="AlphaFoldDB" id="A0A5C6TUX5"/>
<keyword evidence="6 7" id="KW-0472">Membrane</keyword>
<feature type="domain" description="Major facilitator superfamily (MFS) profile" evidence="8">
    <location>
        <begin position="28"/>
        <end position="539"/>
    </location>
</feature>
<feature type="transmembrane region" description="Helical" evidence="7">
    <location>
        <begin position="99"/>
        <end position="118"/>
    </location>
</feature>
<evidence type="ECO:0000256" key="2">
    <source>
        <dbReference type="ARBA" id="ARBA00022448"/>
    </source>
</evidence>
<accession>A0A5C6TUX5</accession>
<name>A0A5C6TUX5_9SPHN</name>
<feature type="transmembrane region" description="Helical" evidence="7">
    <location>
        <begin position="253"/>
        <end position="272"/>
    </location>
</feature>
<evidence type="ECO:0000256" key="4">
    <source>
        <dbReference type="ARBA" id="ARBA00022692"/>
    </source>
</evidence>
<evidence type="ECO:0000256" key="6">
    <source>
        <dbReference type="ARBA" id="ARBA00023136"/>
    </source>
</evidence>
<dbReference type="CDD" id="cd17369">
    <property type="entry name" value="MFS_ShiA_like"/>
    <property type="match status" value="1"/>
</dbReference>
<feature type="transmembrane region" description="Helical" evidence="7">
    <location>
        <begin position="486"/>
        <end position="508"/>
    </location>
</feature>
<keyword evidence="2" id="KW-0813">Transport</keyword>
<reference evidence="9 10" key="1">
    <citation type="journal article" date="2015" name="J. Microbiol.">
        <title>Sphingosinicella ginsenosidimutans sp. nov., with ginsenoside converting activity.</title>
        <authorList>
            <person name="Kim J.K."/>
            <person name="Kang M.S."/>
            <person name="Park S.C."/>
            <person name="Kim K.M."/>
            <person name="Choi K."/>
            <person name="Yoon M.H."/>
            <person name="Im W.T."/>
        </authorList>
    </citation>
    <scope>NUCLEOTIDE SEQUENCE [LARGE SCALE GENOMIC DNA]</scope>
    <source>
        <strain evidence="9 10">BS-11</strain>
    </source>
</reference>
<dbReference type="RefSeq" id="WP_147043326.1">
    <property type="nucleotide sequence ID" value="NZ_BAABIR010000001.1"/>
</dbReference>
<dbReference type="Pfam" id="PF00083">
    <property type="entry name" value="Sugar_tr"/>
    <property type="match status" value="2"/>
</dbReference>
<dbReference type="Gene3D" id="1.20.1250.20">
    <property type="entry name" value="MFS general substrate transporter like domains"/>
    <property type="match status" value="3"/>
</dbReference>
<keyword evidence="5 7" id="KW-1133">Transmembrane helix</keyword>
<sequence>MATVAADIGPAGGGPASEPSDLKRDRLVIFASSLGTVFEWYDFFVYGTLAATLARLFFPASNPMTSFLLVLASFGVGFGMRPLGAILFGYLGDRLGRKYTFLITITLMGVATAGVGLMPTYAQIGAAAPILLVILRIMQGLALGGEYGGAAIYVAEHAPANRRGLYTSFIQAGVIGGFMLSLAVVLGTNALLSAEAEESWGWRVPFLISLLLLAVSLWVRLKLKESPVFQAIKEAGELARNPLRESFRGWRQIRMIFVSLFGIAAGLTVVWYTATFQALYFLQNSLRIDDTAARLIIGLATVIGTFWFILFGWLSDRIGRKPPIIAGYALTIILLFPLFHWMAAAANPELSAARLRSPVTVQGTHCEFNPFASRQANPCGRALDALTRRGISYEIVPAPGWTGDGDAYQVRIGAEPVDAADEAALDRALGAAGYRLEKTTPPAGRIVPLVIALLLVSLLSGMTYGPVAALLVELFPARVRYTSLSIPYHVGTGYFGGFLPFISQYIVARTGDPFAGLWYTVGVVAAALVITLLWLPETAGRRLD</sequence>
<dbReference type="PANTHER" id="PTHR43045">
    <property type="entry name" value="SHIKIMATE TRANSPORTER"/>
    <property type="match status" value="1"/>
</dbReference>
<comment type="caution">
    <text evidence="9">The sequence shown here is derived from an EMBL/GenBank/DDBJ whole genome shotgun (WGS) entry which is preliminary data.</text>
</comment>
<dbReference type="InterPro" id="IPR005828">
    <property type="entry name" value="MFS_sugar_transport-like"/>
</dbReference>
<evidence type="ECO:0000313" key="10">
    <source>
        <dbReference type="Proteomes" id="UP000321249"/>
    </source>
</evidence>
<gene>
    <name evidence="9" type="ORF">FRZ32_09775</name>
</gene>
<dbReference type="SUPFAM" id="SSF103473">
    <property type="entry name" value="MFS general substrate transporter"/>
    <property type="match status" value="1"/>
</dbReference>
<keyword evidence="4 7" id="KW-0812">Transmembrane</keyword>
<dbReference type="EMBL" id="VOQQ01000001">
    <property type="protein sequence ID" value="TXC63920.1"/>
    <property type="molecule type" value="Genomic_DNA"/>
</dbReference>
<feature type="transmembrane region" description="Helical" evidence="7">
    <location>
        <begin position="292"/>
        <end position="313"/>
    </location>
</feature>
<evidence type="ECO:0000256" key="1">
    <source>
        <dbReference type="ARBA" id="ARBA00004651"/>
    </source>
</evidence>
<keyword evidence="10" id="KW-1185">Reference proteome</keyword>
<dbReference type="FunFam" id="1.20.1250.20:FF:000001">
    <property type="entry name" value="Dicarboxylate MFS transporter"/>
    <property type="match status" value="1"/>
</dbReference>
<evidence type="ECO:0000256" key="3">
    <source>
        <dbReference type="ARBA" id="ARBA00022475"/>
    </source>
</evidence>
<dbReference type="PANTHER" id="PTHR43045:SF7">
    <property type="entry name" value="MAJOR FACILITATOR SUPERFAMILY TRANSPORTER"/>
    <property type="match status" value="1"/>
</dbReference>
<comment type="subcellular location">
    <subcellularLocation>
        <location evidence="1">Cell membrane</location>
        <topology evidence="1">Multi-pass membrane protein</topology>
    </subcellularLocation>
</comment>
<feature type="transmembrane region" description="Helical" evidence="7">
    <location>
        <begin position="124"/>
        <end position="144"/>
    </location>
</feature>
<evidence type="ECO:0000313" key="9">
    <source>
        <dbReference type="EMBL" id="TXC63920.1"/>
    </source>
</evidence>
<feature type="transmembrane region" description="Helical" evidence="7">
    <location>
        <begin position="200"/>
        <end position="219"/>
    </location>
</feature>
<feature type="transmembrane region" description="Helical" evidence="7">
    <location>
        <begin position="514"/>
        <end position="535"/>
    </location>
</feature>
<dbReference type="PROSITE" id="PS50850">
    <property type="entry name" value="MFS"/>
    <property type="match status" value="1"/>
</dbReference>
<feature type="transmembrane region" description="Helical" evidence="7">
    <location>
        <begin position="446"/>
        <end position="474"/>
    </location>
</feature>
<feature type="transmembrane region" description="Helical" evidence="7">
    <location>
        <begin position="165"/>
        <end position="188"/>
    </location>
</feature>
<dbReference type="Proteomes" id="UP000321249">
    <property type="component" value="Unassembled WGS sequence"/>
</dbReference>
<dbReference type="InterPro" id="IPR005829">
    <property type="entry name" value="Sugar_transporter_CS"/>
</dbReference>
<proteinExistence type="predicted"/>
<dbReference type="InterPro" id="IPR020846">
    <property type="entry name" value="MFS_dom"/>
</dbReference>
<organism evidence="9 10">
    <name type="scientific">Allosphingosinicella ginsenosidimutans</name>
    <dbReference type="NCBI Taxonomy" id="1176539"/>
    <lineage>
        <taxon>Bacteria</taxon>
        <taxon>Pseudomonadati</taxon>
        <taxon>Pseudomonadota</taxon>
        <taxon>Alphaproteobacteria</taxon>
        <taxon>Sphingomonadales</taxon>
        <taxon>Sphingomonadaceae</taxon>
        <taxon>Allosphingosinicella</taxon>
    </lineage>
</organism>
<feature type="transmembrane region" description="Helical" evidence="7">
    <location>
        <begin position="67"/>
        <end position="92"/>
    </location>
</feature>
<feature type="transmembrane region" description="Helical" evidence="7">
    <location>
        <begin position="325"/>
        <end position="346"/>
    </location>
</feature>
<dbReference type="GO" id="GO:0022857">
    <property type="term" value="F:transmembrane transporter activity"/>
    <property type="evidence" value="ECO:0007669"/>
    <property type="project" value="InterPro"/>
</dbReference>
<evidence type="ECO:0000256" key="5">
    <source>
        <dbReference type="ARBA" id="ARBA00022989"/>
    </source>
</evidence>